<dbReference type="EMBL" id="HBGL01015024">
    <property type="protein sequence ID" value="CAD9308137.1"/>
    <property type="molecule type" value="Transcribed_RNA"/>
</dbReference>
<proteinExistence type="predicted"/>
<organism evidence="1">
    <name type="scientific">Sexangularia sp. CB-2014</name>
    <dbReference type="NCBI Taxonomy" id="1486929"/>
    <lineage>
        <taxon>Eukaryota</taxon>
        <taxon>Amoebozoa</taxon>
        <taxon>Tubulinea</taxon>
        <taxon>Elardia</taxon>
        <taxon>Arcellinida</taxon>
        <taxon>Arcellinida incertae sedis</taxon>
        <taxon>Sexangularia</taxon>
    </lineage>
</organism>
<reference evidence="1" key="1">
    <citation type="submission" date="2021-01" db="EMBL/GenBank/DDBJ databases">
        <authorList>
            <person name="Corre E."/>
            <person name="Pelletier E."/>
            <person name="Niang G."/>
            <person name="Scheremetjew M."/>
            <person name="Finn R."/>
            <person name="Kale V."/>
            <person name="Holt S."/>
            <person name="Cochrane G."/>
            <person name="Meng A."/>
            <person name="Brown T."/>
            <person name="Cohen L."/>
        </authorList>
    </citation>
    <scope>NUCLEOTIDE SEQUENCE</scope>
    <source>
        <strain evidence="1">ATCC 50979</strain>
    </source>
</reference>
<name>A0A7S1YIQ9_9EUKA</name>
<dbReference type="AlphaFoldDB" id="A0A7S1YIQ9"/>
<accession>A0A7S1YIQ9</accession>
<evidence type="ECO:0000313" key="1">
    <source>
        <dbReference type="EMBL" id="CAD9308137.1"/>
    </source>
</evidence>
<protein>
    <recommendedName>
        <fullName evidence="2">CUE domain-containing protein</fullName>
    </recommendedName>
</protein>
<evidence type="ECO:0008006" key="2">
    <source>
        <dbReference type="Google" id="ProtNLM"/>
    </source>
</evidence>
<gene>
    <name evidence="1" type="ORF">SSP0437_LOCUS11749</name>
</gene>
<sequence length="200" mass="21196">MEVLLADFPQIPPKTIHDIFNLSAKNVEAARNELTLLLGLADDESTLADPSSHPTTKTKLPSVIVSTTVPQRDEAILLCISADLAGRRGSSDQMFRASLAVGPALVGTTLQVGQVHTHRSPRGQLIITAISSQSFYEAPNLECVASAGLAAARANGASSVVVPLPVSLCSQRDVDRLASLFSSHANDQLTVRIYSALQDQ</sequence>